<feature type="compositionally biased region" description="Basic and acidic residues" evidence="1">
    <location>
        <begin position="458"/>
        <end position="480"/>
    </location>
</feature>
<reference evidence="2" key="1">
    <citation type="submission" date="2017-08" db="EMBL/GenBank/DDBJ databases">
        <authorList>
            <person name="Polle J.E."/>
            <person name="Barry K."/>
            <person name="Cushman J."/>
            <person name="Schmutz J."/>
            <person name="Tran D."/>
            <person name="Hathwaick L.T."/>
            <person name="Yim W.C."/>
            <person name="Jenkins J."/>
            <person name="Mckie-Krisberg Z.M."/>
            <person name="Prochnik S."/>
            <person name="Lindquist E."/>
            <person name="Dockter R.B."/>
            <person name="Adam C."/>
            <person name="Molina H."/>
            <person name="Bunkerborg J."/>
            <person name="Jin E."/>
            <person name="Buchheim M."/>
            <person name="Magnuson J."/>
        </authorList>
    </citation>
    <scope>NUCLEOTIDE SEQUENCE</scope>
    <source>
        <strain evidence="2">CCAP 19/18</strain>
    </source>
</reference>
<keyword evidence="3" id="KW-1185">Reference proteome</keyword>
<evidence type="ECO:0000313" key="2">
    <source>
        <dbReference type="EMBL" id="KAF5836967.1"/>
    </source>
</evidence>
<proteinExistence type="predicted"/>
<feature type="compositionally biased region" description="Low complexity" evidence="1">
    <location>
        <begin position="21"/>
        <end position="61"/>
    </location>
</feature>
<dbReference type="EMBL" id="MU069635">
    <property type="protein sequence ID" value="KAF5836967.1"/>
    <property type="molecule type" value="Genomic_DNA"/>
</dbReference>
<name>A0ABQ7GQT1_DUNSA</name>
<feature type="compositionally biased region" description="Low complexity" evidence="1">
    <location>
        <begin position="512"/>
        <end position="543"/>
    </location>
</feature>
<feature type="region of interest" description="Disordered" evidence="1">
    <location>
        <begin position="171"/>
        <end position="554"/>
    </location>
</feature>
<feature type="compositionally biased region" description="Polar residues" evidence="1">
    <location>
        <begin position="175"/>
        <end position="186"/>
    </location>
</feature>
<evidence type="ECO:0000313" key="3">
    <source>
        <dbReference type="Proteomes" id="UP000815325"/>
    </source>
</evidence>
<accession>A0ABQ7GQT1</accession>
<organism evidence="2 3">
    <name type="scientific">Dunaliella salina</name>
    <name type="common">Green alga</name>
    <name type="synonym">Protococcus salinus</name>
    <dbReference type="NCBI Taxonomy" id="3046"/>
    <lineage>
        <taxon>Eukaryota</taxon>
        <taxon>Viridiplantae</taxon>
        <taxon>Chlorophyta</taxon>
        <taxon>core chlorophytes</taxon>
        <taxon>Chlorophyceae</taxon>
        <taxon>CS clade</taxon>
        <taxon>Chlamydomonadales</taxon>
        <taxon>Dunaliellaceae</taxon>
        <taxon>Dunaliella</taxon>
    </lineage>
</organism>
<dbReference type="Proteomes" id="UP000815325">
    <property type="component" value="Unassembled WGS sequence"/>
</dbReference>
<feature type="region of interest" description="Disordered" evidence="1">
    <location>
        <begin position="19"/>
        <end position="69"/>
    </location>
</feature>
<evidence type="ECO:0000256" key="1">
    <source>
        <dbReference type="SAM" id="MobiDB-lite"/>
    </source>
</evidence>
<feature type="compositionally biased region" description="Polar residues" evidence="1">
    <location>
        <begin position="280"/>
        <end position="292"/>
    </location>
</feature>
<feature type="compositionally biased region" description="Pro residues" evidence="1">
    <location>
        <begin position="189"/>
        <end position="199"/>
    </location>
</feature>
<feature type="compositionally biased region" description="Low complexity" evidence="1">
    <location>
        <begin position="205"/>
        <end position="216"/>
    </location>
</feature>
<feature type="compositionally biased region" description="Basic and acidic residues" evidence="1">
    <location>
        <begin position="406"/>
        <end position="415"/>
    </location>
</feature>
<gene>
    <name evidence="2" type="ORF">DUNSADRAFT_5196</name>
</gene>
<feature type="compositionally biased region" description="Basic and acidic residues" evidence="1">
    <location>
        <begin position="365"/>
        <end position="374"/>
    </location>
</feature>
<feature type="compositionally biased region" description="Polar residues" evidence="1">
    <location>
        <begin position="235"/>
        <end position="253"/>
    </location>
</feature>
<protein>
    <submittedName>
        <fullName evidence="2">Uncharacterized protein</fullName>
    </submittedName>
</protein>
<comment type="caution">
    <text evidence="2">The sequence shown here is derived from an EMBL/GenBank/DDBJ whole genome shotgun (WGS) entry which is preliminary data.</text>
</comment>
<sequence>MEEDVSIVCAFVQGLLRSHGLQPQPEQPPATASTQAAPAAATSSSAPLAPLAAAPEPASPSISARRPWTAGHAHSAARCAAFAPSTSARGAWGRGGRSRIFAGDEDFEFEDDDQYGGSSRRHASGAVTSFEDGLRPFLGDRTQHFMHELRNFAASHLTIQAYDSAVVYQPGPASGSHSAMRQQVQHSPAAPPATAPTPLPGHQGTNASAARPATAPTPLPGHQARMRLRGWDVGPTSSTSVLPSITTHQLHPSTDTDLRPRSFSGPPLQHMQAHAAADRLSQSQLPQSTALRTASEWEEAAEAPLGVNPPPQPPQSTAVQTAAAWEEAAEAPLRSIRPSGVPGVPLSERNGAVRALVPAHRRRRDSAEDTRGGEDTPAPVRGLGRSGGIPPLSSAATAGRKRARSPSREAREGSSRRRREGGMGLRLGGAEEQACSGLMQRRSGLTQRRQSLEGQITEVRRRRETEEQDEELGRGREQRHAGQQSGEGRGVDRDQEEERDDGMVGLQELRQRALQATASLAQRRRQLAGQQGATSATGSWASSRDVGSDRWEMS</sequence>
<feature type="compositionally biased region" description="Polar residues" evidence="1">
    <location>
        <begin position="443"/>
        <end position="454"/>
    </location>
</feature>